<feature type="domain" description="Methyltransferase type 11" evidence="1">
    <location>
        <begin position="47"/>
        <end position="141"/>
    </location>
</feature>
<dbReference type="Proteomes" id="UP001501588">
    <property type="component" value="Unassembled WGS sequence"/>
</dbReference>
<comment type="caution">
    <text evidence="2">The sequence shown here is derived from an EMBL/GenBank/DDBJ whole genome shotgun (WGS) entry which is preliminary data.</text>
</comment>
<name>A0ABP3REJ2_9PROT</name>
<dbReference type="Pfam" id="PF08241">
    <property type="entry name" value="Methyltransf_11"/>
    <property type="match status" value="1"/>
</dbReference>
<reference evidence="3" key="1">
    <citation type="journal article" date="2019" name="Int. J. Syst. Evol. Microbiol.">
        <title>The Global Catalogue of Microorganisms (GCM) 10K type strain sequencing project: providing services to taxonomists for standard genome sequencing and annotation.</title>
        <authorList>
            <consortium name="The Broad Institute Genomics Platform"/>
            <consortium name="The Broad Institute Genome Sequencing Center for Infectious Disease"/>
            <person name="Wu L."/>
            <person name="Ma J."/>
        </authorList>
    </citation>
    <scope>NUCLEOTIDE SEQUENCE [LARGE SCALE GENOMIC DNA]</scope>
    <source>
        <strain evidence="3">JCM 9933</strain>
    </source>
</reference>
<dbReference type="InterPro" id="IPR013216">
    <property type="entry name" value="Methyltransf_11"/>
</dbReference>
<evidence type="ECO:0000313" key="3">
    <source>
        <dbReference type="Proteomes" id="UP001501588"/>
    </source>
</evidence>
<dbReference type="EMBL" id="BAAAFZ010000102">
    <property type="protein sequence ID" value="GAA0605606.1"/>
    <property type="molecule type" value="Genomic_DNA"/>
</dbReference>
<dbReference type="InterPro" id="IPR029063">
    <property type="entry name" value="SAM-dependent_MTases_sf"/>
</dbReference>
<organism evidence="2 3">
    <name type="scientific">Craurococcus roseus</name>
    <dbReference type="NCBI Taxonomy" id="77585"/>
    <lineage>
        <taxon>Bacteria</taxon>
        <taxon>Pseudomonadati</taxon>
        <taxon>Pseudomonadota</taxon>
        <taxon>Alphaproteobacteria</taxon>
        <taxon>Acetobacterales</taxon>
        <taxon>Acetobacteraceae</taxon>
        <taxon>Craurococcus</taxon>
    </lineage>
</organism>
<evidence type="ECO:0000313" key="2">
    <source>
        <dbReference type="EMBL" id="GAA0605606.1"/>
    </source>
</evidence>
<gene>
    <name evidence="2" type="ORF">GCM10009416_48780</name>
</gene>
<accession>A0ABP3REJ2</accession>
<evidence type="ECO:0000259" key="1">
    <source>
        <dbReference type="Pfam" id="PF08241"/>
    </source>
</evidence>
<dbReference type="SUPFAM" id="SSF53335">
    <property type="entry name" value="S-adenosyl-L-methionine-dependent methyltransferases"/>
    <property type="match status" value="1"/>
</dbReference>
<protein>
    <recommendedName>
        <fullName evidence="1">Methyltransferase type 11 domain-containing protein</fullName>
    </recommendedName>
</protein>
<proteinExistence type="predicted"/>
<keyword evidence="3" id="KW-1185">Reference proteome</keyword>
<sequence>MEAVGRWWSEAPYFADAEPHMDGQWRKLILPFLRLGESGIDCTLTVELGARRGRSAAKLLPLAGRLRLVDLHANNLEACLRRFGDDPRRSYHVTDGRSLPLPDASATFLFCFDSVVHFDSDVVRAYLREARRVLRPGGHAFLHHSNTLAHPGGDFQAQPQWRNFMSKELLAHYALKEGLEVLRQEPVDWVGDGGFIDCFSLLRRPG</sequence>
<dbReference type="Gene3D" id="3.40.50.150">
    <property type="entry name" value="Vaccinia Virus protein VP39"/>
    <property type="match status" value="1"/>
</dbReference>